<comment type="catalytic activity">
    <reaction evidence="1">
        <text>ATP + protein L-histidine = ADP + protein N-phospho-L-histidine.</text>
        <dbReference type="EC" id="2.7.13.3"/>
    </reaction>
</comment>
<feature type="transmembrane region" description="Helical" evidence="9">
    <location>
        <begin position="309"/>
        <end position="330"/>
    </location>
</feature>
<keyword evidence="7" id="KW-0067">ATP-binding</keyword>
<evidence type="ECO:0000256" key="3">
    <source>
        <dbReference type="ARBA" id="ARBA00022553"/>
    </source>
</evidence>
<dbReference type="SUPFAM" id="SSF55781">
    <property type="entry name" value="GAF domain-like"/>
    <property type="match status" value="1"/>
</dbReference>
<evidence type="ECO:0000256" key="8">
    <source>
        <dbReference type="ARBA" id="ARBA00023012"/>
    </source>
</evidence>
<keyword evidence="5" id="KW-0547">Nucleotide-binding</keyword>
<dbReference type="Pfam" id="PF07730">
    <property type="entry name" value="HisKA_3"/>
    <property type="match status" value="1"/>
</dbReference>
<evidence type="ECO:0000256" key="5">
    <source>
        <dbReference type="ARBA" id="ARBA00022741"/>
    </source>
</evidence>
<keyword evidence="9" id="KW-1133">Transmembrane helix</keyword>
<feature type="domain" description="Histidine kinase" evidence="10">
    <location>
        <begin position="523"/>
        <end position="727"/>
    </location>
</feature>
<dbReference type="Proteomes" id="UP001141950">
    <property type="component" value="Unassembled WGS sequence"/>
</dbReference>
<protein>
    <recommendedName>
        <fullName evidence="2">histidine kinase</fullName>
        <ecNumber evidence="2">2.7.13.3</ecNumber>
    </recommendedName>
</protein>
<feature type="transmembrane region" description="Helical" evidence="9">
    <location>
        <begin position="208"/>
        <end position="224"/>
    </location>
</feature>
<dbReference type="SUPFAM" id="SSF55874">
    <property type="entry name" value="ATPase domain of HSP90 chaperone/DNA topoisomerase II/histidine kinase"/>
    <property type="match status" value="1"/>
</dbReference>
<comment type="caution">
    <text evidence="11">The sequence shown here is derived from an EMBL/GenBank/DDBJ whole genome shotgun (WGS) entry which is preliminary data.</text>
</comment>
<dbReference type="Pfam" id="PF02518">
    <property type="entry name" value="HATPase_c"/>
    <property type="match status" value="1"/>
</dbReference>
<reference evidence="11" key="1">
    <citation type="submission" date="2022-08" db="EMBL/GenBank/DDBJ databases">
        <title>The genomic sequence of strain Paenibacillus sp. SCIV0701.</title>
        <authorList>
            <person name="Zhao H."/>
        </authorList>
    </citation>
    <scope>NUCLEOTIDE SEQUENCE</scope>
    <source>
        <strain evidence="11">SCIV0701</strain>
    </source>
</reference>
<dbReference type="GO" id="GO:0016020">
    <property type="term" value="C:membrane"/>
    <property type="evidence" value="ECO:0007669"/>
    <property type="project" value="InterPro"/>
</dbReference>
<dbReference type="AlphaFoldDB" id="A0A9X2MTE9"/>
<dbReference type="RefSeq" id="WP_257448957.1">
    <property type="nucleotide sequence ID" value="NZ_JANIPJ010000014.1"/>
</dbReference>
<keyword evidence="9" id="KW-0812">Transmembrane</keyword>
<dbReference type="GO" id="GO:0005524">
    <property type="term" value="F:ATP binding"/>
    <property type="evidence" value="ECO:0007669"/>
    <property type="project" value="UniProtKB-KW"/>
</dbReference>
<keyword evidence="4" id="KW-0808">Transferase</keyword>
<dbReference type="SMART" id="SM00387">
    <property type="entry name" value="HATPase_c"/>
    <property type="match status" value="1"/>
</dbReference>
<keyword evidence="3" id="KW-0597">Phosphoprotein</keyword>
<keyword evidence="9" id="KW-0472">Membrane</keyword>
<sequence length="733" mass="80552">MARISPQTNGSGVQPARIRRIEGAARLLLQLAVAVFGLVTLLVYLSFIPDYYDVLVNKCVLADCGLASPAPPTTLALLEAAGHTPGSYALLYVLIDSSFTLLFAGSAIVIAAKARQEPMALLASAMLLAFGATFPQLVHASADSDFWRMYFSLAAAIGWITLFLFFCMFPNGKLVPKWTFAPIALFAFIQLSGVFLPGTRTDHHEWPLPLQLLLFVAPIATILYSQIYRYRKLSTPEQKQQTKWVVYGLGVGLTAFIVISVLFEPSYYHTPMAFVYLNAALHLFLFIIPFTLTLAILRKRLWDVDPVVSRTIVYVLLSASIIGLYSFTIFYLNRLFGTEDRALTSLAATLAVALLFAPLKDKLQRFVDRLLKGRHNDPYGLLAELRGLLAEPSPPEAMLDKVVRFLRKELRIPYAAILVEVNGHDRVVAADGEGREEDAAGSLTFPIVHRGKEVGALIASPRAGETFSADDRRLIDVLLGHAGPVVDNFTMTRGMKLLAEDLQQSREKLVLAREEERRMLRRNLHDELAPRLASLGLNATAAEMYVKRDPEAASELLGELRKVIRSTVEDIRTLVRDMRPASLDEWGLAGAIGERIRELSKPLQVAGRGGRPAGGLRIELSTGELPPLPAAVEVAAYRIATEAIANAARHSQAANCTVKLEMISGKRLSIDVRDNGIGIDERRLSSVRKGIGIGSIRERAAELGGYCVIERMEEGGTRVYAELPVISEEGTQP</sequence>
<dbReference type="CDD" id="cd16917">
    <property type="entry name" value="HATPase_UhpB-NarQ-NarX-like"/>
    <property type="match status" value="1"/>
</dbReference>
<feature type="transmembrane region" description="Helical" evidence="9">
    <location>
        <begin position="27"/>
        <end position="47"/>
    </location>
</feature>
<keyword evidence="6 11" id="KW-0418">Kinase</keyword>
<evidence type="ECO:0000313" key="11">
    <source>
        <dbReference type="EMBL" id="MCR2805952.1"/>
    </source>
</evidence>
<evidence type="ECO:0000259" key="10">
    <source>
        <dbReference type="PROSITE" id="PS50109"/>
    </source>
</evidence>
<evidence type="ECO:0000256" key="6">
    <source>
        <dbReference type="ARBA" id="ARBA00022777"/>
    </source>
</evidence>
<evidence type="ECO:0000256" key="1">
    <source>
        <dbReference type="ARBA" id="ARBA00000085"/>
    </source>
</evidence>
<keyword evidence="12" id="KW-1185">Reference proteome</keyword>
<evidence type="ECO:0000256" key="2">
    <source>
        <dbReference type="ARBA" id="ARBA00012438"/>
    </source>
</evidence>
<dbReference type="InterPro" id="IPR050482">
    <property type="entry name" value="Sensor_HK_TwoCompSys"/>
</dbReference>
<dbReference type="EMBL" id="JANIPJ010000014">
    <property type="protein sequence ID" value="MCR2805952.1"/>
    <property type="molecule type" value="Genomic_DNA"/>
</dbReference>
<feature type="transmembrane region" description="Helical" evidence="9">
    <location>
        <begin position="178"/>
        <end position="196"/>
    </location>
</feature>
<dbReference type="EC" id="2.7.13.3" evidence="2"/>
<organism evidence="11 12">
    <name type="scientific">Paenibacillus soyae</name>
    <dbReference type="NCBI Taxonomy" id="2969249"/>
    <lineage>
        <taxon>Bacteria</taxon>
        <taxon>Bacillati</taxon>
        <taxon>Bacillota</taxon>
        <taxon>Bacilli</taxon>
        <taxon>Bacillales</taxon>
        <taxon>Paenibacillaceae</taxon>
        <taxon>Paenibacillus</taxon>
    </lineage>
</organism>
<accession>A0A9X2MTE9</accession>
<feature type="transmembrane region" description="Helical" evidence="9">
    <location>
        <begin position="119"/>
        <end position="138"/>
    </location>
</feature>
<feature type="transmembrane region" description="Helical" evidence="9">
    <location>
        <begin position="244"/>
        <end position="263"/>
    </location>
</feature>
<evidence type="ECO:0000256" key="9">
    <source>
        <dbReference type="SAM" id="Phobius"/>
    </source>
</evidence>
<dbReference type="Gene3D" id="3.30.565.10">
    <property type="entry name" value="Histidine kinase-like ATPase, C-terminal domain"/>
    <property type="match status" value="1"/>
</dbReference>
<dbReference type="Gene3D" id="1.20.5.1930">
    <property type="match status" value="1"/>
</dbReference>
<feature type="transmembrane region" description="Helical" evidence="9">
    <location>
        <begin position="150"/>
        <end position="169"/>
    </location>
</feature>
<evidence type="ECO:0000256" key="4">
    <source>
        <dbReference type="ARBA" id="ARBA00022679"/>
    </source>
</evidence>
<evidence type="ECO:0000256" key="7">
    <source>
        <dbReference type="ARBA" id="ARBA00022840"/>
    </source>
</evidence>
<feature type="transmembrane region" description="Helical" evidence="9">
    <location>
        <begin position="342"/>
        <end position="359"/>
    </location>
</feature>
<feature type="transmembrane region" description="Helical" evidence="9">
    <location>
        <begin position="89"/>
        <end position="112"/>
    </location>
</feature>
<dbReference type="PANTHER" id="PTHR24421:SF10">
    <property type="entry name" value="NITRATE_NITRITE SENSOR PROTEIN NARQ"/>
    <property type="match status" value="1"/>
</dbReference>
<dbReference type="InterPro" id="IPR036890">
    <property type="entry name" value="HATPase_C_sf"/>
</dbReference>
<gene>
    <name evidence="11" type="ORF">NQZ67_18880</name>
</gene>
<name>A0A9X2MTE9_9BACL</name>
<feature type="transmembrane region" description="Helical" evidence="9">
    <location>
        <begin position="275"/>
        <end position="297"/>
    </location>
</feature>
<proteinExistence type="predicted"/>
<dbReference type="InterPro" id="IPR003594">
    <property type="entry name" value="HATPase_dom"/>
</dbReference>
<dbReference type="PANTHER" id="PTHR24421">
    <property type="entry name" value="NITRATE/NITRITE SENSOR PROTEIN NARX-RELATED"/>
    <property type="match status" value="1"/>
</dbReference>
<evidence type="ECO:0000313" key="12">
    <source>
        <dbReference type="Proteomes" id="UP001141950"/>
    </source>
</evidence>
<dbReference type="PROSITE" id="PS50109">
    <property type="entry name" value="HIS_KIN"/>
    <property type="match status" value="1"/>
</dbReference>
<dbReference type="InterPro" id="IPR011712">
    <property type="entry name" value="Sig_transdc_His_kin_sub3_dim/P"/>
</dbReference>
<dbReference type="GO" id="GO:0000155">
    <property type="term" value="F:phosphorelay sensor kinase activity"/>
    <property type="evidence" value="ECO:0007669"/>
    <property type="project" value="InterPro"/>
</dbReference>
<dbReference type="GO" id="GO:0046983">
    <property type="term" value="F:protein dimerization activity"/>
    <property type="evidence" value="ECO:0007669"/>
    <property type="project" value="InterPro"/>
</dbReference>
<keyword evidence="8" id="KW-0902">Two-component regulatory system</keyword>
<dbReference type="InterPro" id="IPR005467">
    <property type="entry name" value="His_kinase_dom"/>
</dbReference>